<reference evidence="2" key="1">
    <citation type="submission" date="2025-08" db="UniProtKB">
        <authorList>
            <consortium name="Ensembl"/>
        </authorList>
    </citation>
    <scope>IDENTIFICATION</scope>
</reference>
<feature type="region of interest" description="Disordered" evidence="1">
    <location>
        <begin position="232"/>
        <end position="277"/>
    </location>
</feature>
<feature type="compositionally biased region" description="Low complexity" evidence="1">
    <location>
        <begin position="198"/>
        <end position="211"/>
    </location>
</feature>
<feature type="region of interest" description="Disordered" evidence="1">
    <location>
        <begin position="1"/>
        <end position="74"/>
    </location>
</feature>
<feature type="compositionally biased region" description="Basic residues" evidence="1">
    <location>
        <begin position="51"/>
        <end position="60"/>
    </location>
</feature>
<dbReference type="AlphaFoldDB" id="A0A2K6FYT2"/>
<evidence type="ECO:0000313" key="3">
    <source>
        <dbReference type="Proteomes" id="UP000233160"/>
    </source>
</evidence>
<dbReference type="Ensembl" id="ENSPCOT00000029796.1">
    <property type="protein sequence ID" value="ENSPCOP00000019149.1"/>
    <property type="gene ID" value="ENSPCOG00000021509.1"/>
</dbReference>
<name>A0A2K6FYT2_PROCO</name>
<sequence>VRPAAAWSLRSRRRSRRSRRPRGRGRCRPARRAGPRRRRRRPRAPGAARSARCRCGRSHAGRACPPREHGRREGGRVVVDVEHDDPTLKQVHPALRGPDHRHLEVQEALVLVEDHLTLGQLLAVDAPLARAQLAGEVVDLQVLGARLQAESHLTRASHDAQVRRDVADADVGGALLGQPVSEELLGGRQAERERQKEAAAQAPAARPSRGPHPQHLLLLLLLLLLLTTAPSAPPPAGLAACPPPSPIPSTGKEGEEGEGGGKSSVQTRPEVVVGDQR</sequence>
<dbReference type="Proteomes" id="UP000233160">
    <property type="component" value="Unassembled WGS sequence"/>
</dbReference>
<evidence type="ECO:0000256" key="1">
    <source>
        <dbReference type="SAM" id="MobiDB-lite"/>
    </source>
</evidence>
<accession>A0A2K6FYT2</accession>
<proteinExistence type="predicted"/>
<organism evidence="2 3">
    <name type="scientific">Propithecus coquereli</name>
    <name type="common">Coquerel's sifaka</name>
    <name type="synonym">Propithecus verreauxi coquereli</name>
    <dbReference type="NCBI Taxonomy" id="379532"/>
    <lineage>
        <taxon>Eukaryota</taxon>
        <taxon>Metazoa</taxon>
        <taxon>Chordata</taxon>
        <taxon>Craniata</taxon>
        <taxon>Vertebrata</taxon>
        <taxon>Euteleostomi</taxon>
        <taxon>Mammalia</taxon>
        <taxon>Eutheria</taxon>
        <taxon>Euarchontoglires</taxon>
        <taxon>Primates</taxon>
        <taxon>Strepsirrhini</taxon>
        <taxon>Lemuriformes</taxon>
        <taxon>Indriidae</taxon>
        <taxon>Propithecus</taxon>
    </lineage>
</organism>
<dbReference type="GeneTree" id="ENSGT01030000234945"/>
<feature type="compositionally biased region" description="Basic and acidic residues" evidence="1">
    <location>
        <begin position="65"/>
        <end position="74"/>
    </location>
</feature>
<dbReference type="OMA" id="SFWPRER"/>
<reference evidence="2" key="2">
    <citation type="submission" date="2025-09" db="UniProtKB">
        <authorList>
            <consortium name="Ensembl"/>
        </authorList>
    </citation>
    <scope>IDENTIFICATION</scope>
</reference>
<feature type="region of interest" description="Disordered" evidence="1">
    <location>
        <begin position="180"/>
        <end position="211"/>
    </location>
</feature>
<feature type="compositionally biased region" description="Pro residues" evidence="1">
    <location>
        <begin position="232"/>
        <end position="247"/>
    </location>
</feature>
<keyword evidence="3" id="KW-1185">Reference proteome</keyword>
<protein>
    <submittedName>
        <fullName evidence="2">Uncharacterized protein</fullName>
    </submittedName>
</protein>
<feature type="compositionally biased region" description="Basic residues" evidence="1">
    <location>
        <begin position="10"/>
        <end position="43"/>
    </location>
</feature>
<evidence type="ECO:0000313" key="2">
    <source>
        <dbReference type="Ensembl" id="ENSPCOP00000019149.1"/>
    </source>
</evidence>